<name>A0A1H1ZCW2_MUCMA</name>
<dbReference type="Gene3D" id="1.25.40.390">
    <property type="match status" value="1"/>
</dbReference>
<sequence>MIKKKYIAALAFILIAGCKKAPVNVGPPNQYSSSNYPTTITQLQTVLVSCYSDLRDVGLFGFDFLPRMLGQSTHVLNGNPFSFTGEMAANNLTVGDGGAQETWNALYVGVKNCNVTIYSAGVLLKTNPSVDQATVNLIIGQAYCLRGWYYMQLECLYGEAYMQAGGVNGDKLGVPLYTEVPQSLAATQVARSPVKDVWALIISDEKQAATLLKGQVWPSTDEARATEWAAKGLLGKAYVYTQDWADAKATLIDVITNSGKSLMPYATYHNAFNGANKFNTESLLELYIDPNPQGGYGIYSGNVSNSATIDGLLWPPVTFGGYNGSTPYNGTNNSVQFLGYGGNFYIHDQNILRFGYTLGNYSLVANPKYNAAVGPTYYNQQQVIDPTYQHAALQARTNNTTDPRLYVNALQPRVDSVQFDGIHWALIAKNPISENPIVETPQSPAYGWSLRKYSPIDYNISANTTVTSDKWDYYLLRLADVYLLYAEACIGSGDNINGLEYLNRIKRRAYSLPITTPSVVDYKSLTDATPAANPVSPDPVLGHNPLYYERWAELFNEGTWWFDVCRWKLGDSEAAYYKSAIGVPSPLTFTDSKSYVWPIPLTEINSNSKITQADQNPGY</sequence>
<dbReference type="RefSeq" id="WP_091374548.1">
    <property type="nucleotide sequence ID" value="NZ_LT629740.1"/>
</dbReference>
<feature type="chain" id="PRO_5009267525" evidence="6">
    <location>
        <begin position="22"/>
        <end position="619"/>
    </location>
</feature>
<keyword evidence="3 6" id="KW-0732">Signal</keyword>
<dbReference type="InterPro" id="IPR011990">
    <property type="entry name" value="TPR-like_helical_dom_sf"/>
</dbReference>
<keyword evidence="4" id="KW-0472">Membrane</keyword>
<feature type="domain" description="RagB/SusD" evidence="7">
    <location>
        <begin position="398"/>
        <end position="619"/>
    </location>
</feature>
<keyword evidence="5" id="KW-0998">Cell outer membrane</keyword>
<evidence type="ECO:0000256" key="5">
    <source>
        <dbReference type="ARBA" id="ARBA00023237"/>
    </source>
</evidence>
<evidence type="ECO:0000256" key="3">
    <source>
        <dbReference type="ARBA" id="ARBA00022729"/>
    </source>
</evidence>
<feature type="signal peptide" evidence="6">
    <location>
        <begin position="1"/>
        <end position="21"/>
    </location>
</feature>
<evidence type="ECO:0000256" key="6">
    <source>
        <dbReference type="SAM" id="SignalP"/>
    </source>
</evidence>
<feature type="domain" description="SusD-like N-terminal" evidence="8">
    <location>
        <begin position="73"/>
        <end position="238"/>
    </location>
</feature>
<dbReference type="EMBL" id="LT629740">
    <property type="protein sequence ID" value="SDT31407.1"/>
    <property type="molecule type" value="Genomic_DNA"/>
</dbReference>
<accession>A0A1H1ZCW2</accession>
<comment type="similarity">
    <text evidence="2">Belongs to the SusD family.</text>
</comment>
<evidence type="ECO:0000256" key="4">
    <source>
        <dbReference type="ARBA" id="ARBA00023136"/>
    </source>
</evidence>
<evidence type="ECO:0000259" key="8">
    <source>
        <dbReference type="Pfam" id="PF14322"/>
    </source>
</evidence>
<dbReference type="InterPro" id="IPR012944">
    <property type="entry name" value="SusD_RagB_dom"/>
</dbReference>
<dbReference type="InterPro" id="IPR033985">
    <property type="entry name" value="SusD-like_N"/>
</dbReference>
<dbReference type="Proteomes" id="UP000199679">
    <property type="component" value="Chromosome I"/>
</dbReference>
<evidence type="ECO:0000256" key="2">
    <source>
        <dbReference type="ARBA" id="ARBA00006275"/>
    </source>
</evidence>
<dbReference type="GO" id="GO:0009279">
    <property type="term" value="C:cell outer membrane"/>
    <property type="evidence" value="ECO:0007669"/>
    <property type="project" value="UniProtKB-SubCell"/>
</dbReference>
<evidence type="ECO:0000256" key="1">
    <source>
        <dbReference type="ARBA" id="ARBA00004442"/>
    </source>
</evidence>
<dbReference type="SUPFAM" id="SSF48452">
    <property type="entry name" value="TPR-like"/>
    <property type="match status" value="1"/>
</dbReference>
<dbReference type="Pfam" id="PF07980">
    <property type="entry name" value="SusD_RagB"/>
    <property type="match status" value="1"/>
</dbReference>
<protein>
    <submittedName>
        <fullName evidence="9">Starch-binding associating with outer membrane</fullName>
    </submittedName>
</protein>
<evidence type="ECO:0000313" key="9">
    <source>
        <dbReference type="EMBL" id="SDT31407.1"/>
    </source>
</evidence>
<comment type="subcellular location">
    <subcellularLocation>
        <location evidence="1">Cell outer membrane</location>
    </subcellularLocation>
</comment>
<dbReference type="Pfam" id="PF14322">
    <property type="entry name" value="SusD-like_3"/>
    <property type="match status" value="1"/>
</dbReference>
<reference evidence="9 10" key="1">
    <citation type="submission" date="2016-10" db="EMBL/GenBank/DDBJ databases">
        <authorList>
            <person name="de Groot N.N."/>
        </authorList>
    </citation>
    <scope>NUCLEOTIDE SEQUENCE [LARGE SCALE GENOMIC DNA]</scope>
    <source>
        <strain evidence="9 10">MP1X4</strain>
    </source>
</reference>
<evidence type="ECO:0000259" key="7">
    <source>
        <dbReference type="Pfam" id="PF07980"/>
    </source>
</evidence>
<keyword evidence="10" id="KW-1185">Reference proteome</keyword>
<dbReference type="AlphaFoldDB" id="A0A1H1ZCW2"/>
<proteinExistence type="inferred from homology"/>
<dbReference type="OrthoDB" id="973538at2"/>
<dbReference type="STRING" id="652787.SAMN05216490_3057"/>
<dbReference type="PROSITE" id="PS51257">
    <property type="entry name" value="PROKAR_LIPOPROTEIN"/>
    <property type="match status" value="1"/>
</dbReference>
<gene>
    <name evidence="9" type="ORF">SAMN05216490_3057</name>
</gene>
<organism evidence="9 10">
    <name type="scientific">Mucilaginibacter mallensis</name>
    <dbReference type="NCBI Taxonomy" id="652787"/>
    <lineage>
        <taxon>Bacteria</taxon>
        <taxon>Pseudomonadati</taxon>
        <taxon>Bacteroidota</taxon>
        <taxon>Sphingobacteriia</taxon>
        <taxon>Sphingobacteriales</taxon>
        <taxon>Sphingobacteriaceae</taxon>
        <taxon>Mucilaginibacter</taxon>
    </lineage>
</organism>
<evidence type="ECO:0000313" key="10">
    <source>
        <dbReference type="Proteomes" id="UP000199679"/>
    </source>
</evidence>